<dbReference type="EMBL" id="JBHSWU010000163">
    <property type="protein sequence ID" value="MFC6724372.1"/>
    <property type="molecule type" value="Genomic_DNA"/>
</dbReference>
<feature type="compositionally biased region" description="Acidic residues" evidence="1">
    <location>
        <begin position="429"/>
        <end position="439"/>
    </location>
</feature>
<dbReference type="AlphaFoldDB" id="A0ABD5S0D6"/>
<feature type="compositionally biased region" description="Low complexity" evidence="1">
    <location>
        <begin position="239"/>
        <end position="428"/>
    </location>
</feature>
<name>A0ABD5S0D6_9EURY</name>
<feature type="non-terminal residue" evidence="2">
    <location>
        <position position="457"/>
    </location>
</feature>
<evidence type="ECO:0000256" key="1">
    <source>
        <dbReference type="SAM" id="MobiDB-lite"/>
    </source>
</evidence>
<reference evidence="2 3" key="1">
    <citation type="journal article" date="2019" name="Int. J. Syst. Evol. Microbiol.">
        <title>The Global Catalogue of Microorganisms (GCM) 10K type strain sequencing project: providing services to taxonomists for standard genome sequencing and annotation.</title>
        <authorList>
            <consortium name="The Broad Institute Genomics Platform"/>
            <consortium name="The Broad Institute Genome Sequencing Center for Infectious Disease"/>
            <person name="Wu L."/>
            <person name="Ma J."/>
        </authorList>
    </citation>
    <scope>NUCLEOTIDE SEQUENCE [LARGE SCALE GENOMIC DNA]</scope>
    <source>
        <strain evidence="2 3">NBRC 111368</strain>
    </source>
</reference>
<proteinExistence type="predicted"/>
<accession>A0ABD5S0D6</accession>
<feature type="region of interest" description="Disordered" evidence="1">
    <location>
        <begin position="188"/>
        <end position="457"/>
    </location>
</feature>
<keyword evidence="3" id="KW-1185">Reference proteome</keyword>
<organism evidence="2 3">
    <name type="scientific">Halobium palmae</name>
    <dbReference type="NCBI Taxonomy" id="1776492"/>
    <lineage>
        <taxon>Archaea</taxon>
        <taxon>Methanobacteriati</taxon>
        <taxon>Methanobacteriota</taxon>
        <taxon>Stenosarchaea group</taxon>
        <taxon>Halobacteria</taxon>
        <taxon>Halobacteriales</taxon>
        <taxon>Haloferacaceae</taxon>
        <taxon>Halobium</taxon>
    </lineage>
</organism>
<evidence type="ECO:0000313" key="2">
    <source>
        <dbReference type="EMBL" id="MFC6724372.1"/>
    </source>
</evidence>
<dbReference type="Proteomes" id="UP001596328">
    <property type="component" value="Unassembled WGS sequence"/>
</dbReference>
<protein>
    <submittedName>
        <fullName evidence="2">Uncharacterized protein</fullName>
    </submittedName>
</protein>
<sequence>MSGRISRQLTVLVVALLLTPAGYVALAPGGSASAQAVSEFSVSQGSQCTTVSPLGDGSQTVSDYYDYRTPPDGMYASYGTTDVQRTATSNLYLYDGSGGVSLVMLHDELNDGEGGGTITFDVSGGPAGDESNWAVKDDAYGNTTDDDFEHDSSGTHIEWVWSTGRTDGAALTGVGDTDETITIVPDFNEDSDRWDSWDYTGDGNRTTTWRLLSGDGESTPLDMDQEVEISAGACPSDLTPTTNPPITSTTTATTAEPTTTTSTTTETTTETTTTQTPTETTTETTTQTPTETTTQTPTETTTETTTQTPTETTTSTTTETTTSPAPTTSTTTEEPTTETPTETTTETPTETTTSPVPTTSTTTETTTETPTETTTSPAPTTSTTTQTPTETTTSTTTETTTSPATTTSTTTEEPTTETTTETTTSTTETTDEDGDDGDGGNDGGDDRNAGGGGGGGG</sequence>
<evidence type="ECO:0000313" key="3">
    <source>
        <dbReference type="Proteomes" id="UP001596328"/>
    </source>
</evidence>
<gene>
    <name evidence="2" type="ORF">ACFQE1_08300</name>
</gene>
<comment type="caution">
    <text evidence="2">The sequence shown here is derived from an EMBL/GenBank/DDBJ whole genome shotgun (WGS) entry which is preliminary data.</text>
</comment>